<proteinExistence type="predicted"/>
<dbReference type="OrthoDB" id="233892at2"/>
<reference evidence="2 3" key="1">
    <citation type="submission" date="2019-02" db="EMBL/GenBank/DDBJ databases">
        <title>Deep-cultivation of Planctomycetes and their phenomic and genomic characterization uncovers novel biology.</title>
        <authorList>
            <person name="Wiegand S."/>
            <person name="Jogler M."/>
            <person name="Boedeker C."/>
            <person name="Pinto D."/>
            <person name="Vollmers J."/>
            <person name="Rivas-Marin E."/>
            <person name="Kohn T."/>
            <person name="Peeters S.H."/>
            <person name="Heuer A."/>
            <person name="Rast P."/>
            <person name="Oberbeckmann S."/>
            <person name="Bunk B."/>
            <person name="Jeske O."/>
            <person name="Meyerdierks A."/>
            <person name="Storesund J.E."/>
            <person name="Kallscheuer N."/>
            <person name="Luecker S."/>
            <person name="Lage O.M."/>
            <person name="Pohl T."/>
            <person name="Merkel B.J."/>
            <person name="Hornburger P."/>
            <person name="Mueller R.-W."/>
            <person name="Bruemmer F."/>
            <person name="Labrenz M."/>
            <person name="Spormann A.M."/>
            <person name="Op Den Camp H."/>
            <person name="Overmann J."/>
            <person name="Amann R."/>
            <person name="Jetten M.S.M."/>
            <person name="Mascher T."/>
            <person name="Medema M.H."/>
            <person name="Devos D.P."/>
            <person name="Kaster A.-K."/>
            <person name="Ovreas L."/>
            <person name="Rohde M."/>
            <person name="Galperin M.Y."/>
            <person name="Jogler C."/>
        </authorList>
    </citation>
    <scope>NUCLEOTIDE SEQUENCE [LARGE SCALE GENOMIC DNA]</scope>
    <source>
        <strain evidence="2 3">Enr8</strain>
    </source>
</reference>
<name>A0A5C5UWG5_9BACT</name>
<sequence precursor="true">MKSPFGLLSLVVITCLFAQSSLAGELRLATFAIDASPEVGSPLAYDPTKEVTWPLSCRGVVLTGADKPIVLCAVDWIGIANDSSRLFRQKLADATGTTIDRVAVHTLHQHDAPRCDFGAAKILAKYNAEKVHYDVEFLHEVIDRAAAAAKASLQTSTSITSLAIGAAEVNDVASNRRMLDAEGKVAITRYTACKDPKIRSLPVGVIDPMLRLVTFYQGEKPVAVITTYATHPQSYYRTGGANPDFPGMARDMRQETTGVFHLHFNGAGGNIGAGKFNDGSRENRQVLADKVADAMRRAWESQTKTPITADDVGWNSVAVLLPAAAHLDGEALAKEIASEATPPALRGHAADKLSFSNSLKSGEKITIGCLSLGDTRVLFMPGELFVEYQLAAQQMRPDQNVLMAAYGDYGPFYIGTRIAYWQGGYETSERATNVSPEVEQVLTTAIATLLEVPDTQVRPNDFTDTTGPGLPQ</sequence>
<dbReference type="AlphaFoldDB" id="A0A5C5UWG5"/>
<feature type="signal peptide" evidence="1">
    <location>
        <begin position="1"/>
        <end position="23"/>
    </location>
</feature>
<evidence type="ECO:0008006" key="4">
    <source>
        <dbReference type="Google" id="ProtNLM"/>
    </source>
</evidence>
<evidence type="ECO:0000313" key="2">
    <source>
        <dbReference type="EMBL" id="TWT29897.1"/>
    </source>
</evidence>
<gene>
    <name evidence="2" type="ORF">Enr8_45530</name>
</gene>
<keyword evidence="1" id="KW-0732">Signal</keyword>
<feature type="chain" id="PRO_5022898589" description="Neutral/alkaline non-lysosomal ceramidase" evidence="1">
    <location>
        <begin position="24"/>
        <end position="472"/>
    </location>
</feature>
<evidence type="ECO:0000313" key="3">
    <source>
        <dbReference type="Proteomes" id="UP000318878"/>
    </source>
</evidence>
<dbReference type="EMBL" id="SJPF01000006">
    <property type="protein sequence ID" value="TWT29897.1"/>
    <property type="molecule type" value="Genomic_DNA"/>
</dbReference>
<dbReference type="Proteomes" id="UP000318878">
    <property type="component" value="Unassembled WGS sequence"/>
</dbReference>
<evidence type="ECO:0000256" key="1">
    <source>
        <dbReference type="SAM" id="SignalP"/>
    </source>
</evidence>
<protein>
    <recommendedName>
        <fullName evidence="4">Neutral/alkaline non-lysosomal ceramidase</fullName>
    </recommendedName>
</protein>
<organism evidence="2 3">
    <name type="scientific">Blastopirellula retiformator</name>
    <dbReference type="NCBI Taxonomy" id="2527970"/>
    <lineage>
        <taxon>Bacteria</taxon>
        <taxon>Pseudomonadati</taxon>
        <taxon>Planctomycetota</taxon>
        <taxon>Planctomycetia</taxon>
        <taxon>Pirellulales</taxon>
        <taxon>Pirellulaceae</taxon>
        <taxon>Blastopirellula</taxon>
    </lineage>
</organism>
<keyword evidence="3" id="KW-1185">Reference proteome</keyword>
<dbReference type="RefSeq" id="WP_146436012.1">
    <property type="nucleotide sequence ID" value="NZ_SJPF01000006.1"/>
</dbReference>
<comment type="caution">
    <text evidence="2">The sequence shown here is derived from an EMBL/GenBank/DDBJ whole genome shotgun (WGS) entry which is preliminary data.</text>
</comment>
<accession>A0A5C5UWG5</accession>